<evidence type="ECO:0000313" key="1">
    <source>
        <dbReference type="EMBL" id="PSR20854.1"/>
    </source>
</evidence>
<reference evidence="1 2" key="1">
    <citation type="journal article" date="2014" name="BMC Genomics">
        <title>Comparison of environmental and isolate Sulfobacillus genomes reveals diverse carbon, sulfur, nitrogen, and hydrogen metabolisms.</title>
        <authorList>
            <person name="Justice N.B."/>
            <person name="Norman A."/>
            <person name="Brown C.T."/>
            <person name="Singh A."/>
            <person name="Thomas B.C."/>
            <person name="Banfield J.F."/>
        </authorList>
    </citation>
    <scope>NUCLEOTIDE SEQUENCE [LARGE SCALE GENOMIC DNA]</scope>
    <source>
        <strain evidence="1">AMDSBA5</strain>
    </source>
</reference>
<name>A0A2T2WF43_SULTH</name>
<sequence>RKIDRAQWVLSAPLLRNSFFEPMIKVGHRETAVHGDSHDVRRKFLMDFCPPPWHSEQTYPPFLTDVLRPIVPDRYTLDGHVTYRCPISGNGRSWRAHEWDHDPWIHRLRLADRRGVIGVWWRP</sequence>
<dbReference type="AlphaFoldDB" id="A0A2T2WF43"/>
<dbReference type="EMBL" id="PXYX01000129">
    <property type="protein sequence ID" value="PSR20854.1"/>
    <property type="molecule type" value="Genomic_DNA"/>
</dbReference>
<evidence type="ECO:0000313" key="2">
    <source>
        <dbReference type="Proteomes" id="UP000242705"/>
    </source>
</evidence>
<organism evidence="1 2">
    <name type="scientific">Sulfobacillus thermosulfidooxidans</name>
    <dbReference type="NCBI Taxonomy" id="28034"/>
    <lineage>
        <taxon>Bacteria</taxon>
        <taxon>Bacillati</taxon>
        <taxon>Bacillota</taxon>
        <taxon>Clostridia</taxon>
        <taxon>Eubacteriales</taxon>
        <taxon>Clostridiales Family XVII. Incertae Sedis</taxon>
        <taxon>Sulfobacillus</taxon>
    </lineage>
</organism>
<proteinExistence type="predicted"/>
<protein>
    <submittedName>
        <fullName evidence="1">Uncharacterized protein</fullName>
    </submittedName>
</protein>
<comment type="caution">
    <text evidence="1">The sequence shown here is derived from an EMBL/GenBank/DDBJ whole genome shotgun (WGS) entry which is preliminary data.</text>
</comment>
<dbReference type="Proteomes" id="UP000242705">
    <property type="component" value="Unassembled WGS sequence"/>
</dbReference>
<feature type="non-terminal residue" evidence="1">
    <location>
        <position position="1"/>
    </location>
</feature>
<gene>
    <name evidence="1" type="ORF">C7B47_17700</name>
</gene>
<accession>A0A2T2WF43</accession>